<feature type="signal peptide" evidence="3">
    <location>
        <begin position="1"/>
        <end position="19"/>
    </location>
</feature>
<gene>
    <name evidence="4" type="ORF">CAEBREN_24067</name>
</gene>
<keyword evidence="2" id="KW-0812">Transmembrane</keyword>
<evidence type="ECO:0000313" key="4">
    <source>
        <dbReference type="EMBL" id="EGT33316.1"/>
    </source>
</evidence>
<keyword evidence="2" id="KW-0472">Membrane</keyword>
<evidence type="ECO:0000256" key="2">
    <source>
        <dbReference type="SAM" id="Phobius"/>
    </source>
</evidence>
<dbReference type="InParanoid" id="G0NL95"/>
<evidence type="ECO:0000256" key="1">
    <source>
        <dbReference type="SAM" id="Coils"/>
    </source>
</evidence>
<dbReference type="EMBL" id="GL379904">
    <property type="protein sequence ID" value="EGT33316.1"/>
    <property type="molecule type" value="Genomic_DNA"/>
</dbReference>
<keyword evidence="3" id="KW-0732">Signal</keyword>
<name>G0NL95_CAEBE</name>
<dbReference type="Proteomes" id="UP000008068">
    <property type="component" value="Unassembled WGS sequence"/>
</dbReference>
<keyword evidence="5" id="KW-1185">Reference proteome</keyword>
<feature type="transmembrane region" description="Helical" evidence="2">
    <location>
        <begin position="156"/>
        <end position="176"/>
    </location>
</feature>
<keyword evidence="1" id="KW-0175">Coiled coil</keyword>
<keyword evidence="2" id="KW-1133">Transmembrane helix</keyword>
<feature type="transmembrane region" description="Helical" evidence="2">
    <location>
        <begin position="61"/>
        <end position="89"/>
    </location>
</feature>
<dbReference type="AlphaFoldDB" id="G0NL95"/>
<sequence length="215" mass="24072">MKALSIFILLLFGVLLATCEKSSTDANETVEIIEAVRDPKPVDNKKGCTYDGMVVLDYGTFVGILMGSFLLGMLASYGAAFPFFNFIVLRTVHARVLRSLLTRLNRQRNLRLAAELRLREAETQIRDTVRREIDHPRRALNQILAMFPLVPACTRFNMFVMISSFFVFSVGTVAVACNIFNAENINRSDSQALEPRSMQFTQEEVRCLGGPSVPA</sequence>
<proteinExistence type="predicted"/>
<feature type="chain" id="PRO_5003405992" evidence="3">
    <location>
        <begin position="20"/>
        <end position="215"/>
    </location>
</feature>
<feature type="coiled-coil region" evidence="1">
    <location>
        <begin position="104"/>
        <end position="131"/>
    </location>
</feature>
<protein>
    <submittedName>
        <fullName evidence="4">Uncharacterized protein</fullName>
    </submittedName>
</protein>
<evidence type="ECO:0000313" key="5">
    <source>
        <dbReference type="Proteomes" id="UP000008068"/>
    </source>
</evidence>
<reference evidence="5" key="1">
    <citation type="submission" date="2011-07" db="EMBL/GenBank/DDBJ databases">
        <authorList>
            <consortium name="Caenorhabditis brenneri Sequencing and Analysis Consortium"/>
            <person name="Wilson R.K."/>
        </authorList>
    </citation>
    <scope>NUCLEOTIDE SEQUENCE [LARGE SCALE GENOMIC DNA]</scope>
    <source>
        <strain evidence="5">PB2801</strain>
    </source>
</reference>
<dbReference type="HOGENOM" id="CLU_1284282_0_0_1"/>
<organism evidence="5">
    <name type="scientific">Caenorhabditis brenneri</name>
    <name type="common">Nematode worm</name>
    <dbReference type="NCBI Taxonomy" id="135651"/>
    <lineage>
        <taxon>Eukaryota</taxon>
        <taxon>Metazoa</taxon>
        <taxon>Ecdysozoa</taxon>
        <taxon>Nematoda</taxon>
        <taxon>Chromadorea</taxon>
        <taxon>Rhabditida</taxon>
        <taxon>Rhabditina</taxon>
        <taxon>Rhabditomorpha</taxon>
        <taxon>Rhabditoidea</taxon>
        <taxon>Rhabditidae</taxon>
        <taxon>Peloderinae</taxon>
        <taxon>Caenorhabditis</taxon>
    </lineage>
</organism>
<accession>G0NL95</accession>
<evidence type="ECO:0000256" key="3">
    <source>
        <dbReference type="SAM" id="SignalP"/>
    </source>
</evidence>